<keyword evidence="2 3" id="KW-0862">Zinc</keyword>
<dbReference type="Gene3D" id="3.30.50.10">
    <property type="entry name" value="Erythroid Transcription Factor GATA-1, subunit A"/>
    <property type="match status" value="1"/>
</dbReference>
<evidence type="ECO:0000313" key="4">
    <source>
        <dbReference type="EMBL" id="PPE74665.1"/>
    </source>
</evidence>
<name>A0A2S5TI69_9GAMM</name>
<dbReference type="GO" id="GO:0008270">
    <property type="term" value="F:zinc ion binding"/>
    <property type="evidence" value="ECO:0007669"/>
    <property type="project" value="UniProtKB-UniRule"/>
</dbReference>
<dbReference type="PANTHER" id="PTHR36150">
    <property type="entry name" value="DNA GYRASE INHIBITOR YACG"/>
    <property type="match status" value="1"/>
</dbReference>
<evidence type="ECO:0000256" key="1">
    <source>
        <dbReference type="ARBA" id="ARBA00022723"/>
    </source>
</evidence>
<keyword evidence="1 3" id="KW-0479">Metal-binding</keyword>
<comment type="cofactor">
    <cofactor evidence="3">
        <name>Zn(2+)</name>
        <dbReference type="ChEBI" id="CHEBI:29105"/>
    </cofactor>
    <text evidence="3">Binds 1 zinc ion.</text>
</comment>
<evidence type="ECO:0000256" key="2">
    <source>
        <dbReference type="ARBA" id="ARBA00022833"/>
    </source>
</evidence>
<dbReference type="Proteomes" id="UP000238220">
    <property type="component" value="Unassembled WGS sequence"/>
</dbReference>
<dbReference type="AlphaFoldDB" id="A0A2S5TI69"/>
<feature type="binding site" evidence="3">
    <location>
        <position position="30"/>
    </location>
    <ligand>
        <name>Zn(2+)</name>
        <dbReference type="ChEBI" id="CHEBI:29105"/>
    </ligand>
</feature>
<comment type="subunit">
    <text evidence="3">Interacts with GyrB.</text>
</comment>
<sequence>MLRVVTRKYACRQCGKPALLEPSNPWRPFCSERCKTLDLGEWFGERYSIPAESQDDFSEAADLPPPNSPRPQ</sequence>
<keyword evidence="5" id="KW-1185">Reference proteome</keyword>
<protein>
    <recommendedName>
        <fullName evidence="3">DNA gyrase inhibitor YacG</fullName>
    </recommendedName>
</protein>
<dbReference type="GO" id="GO:0008657">
    <property type="term" value="F:DNA topoisomerase type II (double strand cut, ATP-hydrolyzing) inhibitor activity"/>
    <property type="evidence" value="ECO:0007669"/>
    <property type="project" value="UniProtKB-UniRule"/>
</dbReference>
<dbReference type="Pfam" id="PF03884">
    <property type="entry name" value="YacG"/>
    <property type="match status" value="1"/>
</dbReference>
<dbReference type="HAMAP" id="MF_00649">
    <property type="entry name" value="DNA_gyrase_inhibitor_YacG"/>
    <property type="match status" value="1"/>
</dbReference>
<dbReference type="OrthoDB" id="9809663at2"/>
<evidence type="ECO:0000256" key="3">
    <source>
        <dbReference type="HAMAP-Rule" id="MF_00649"/>
    </source>
</evidence>
<comment type="function">
    <text evidence="3">Inhibits all the catalytic activities of DNA gyrase by preventing its interaction with DNA. Acts by binding directly to the C-terminal domain of GyrB, which probably disrupts DNA binding by the gyrase.</text>
</comment>
<evidence type="ECO:0000313" key="5">
    <source>
        <dbReference type="Proteomes" id="UP000238220"/>
    </source>
</evidence>
<feature type="binding site" evidence="3">
    <location>
        <position position="34"/>
    </location>
    <ligand>
        <name>Zn(2+)</name>
        <dbReference type="ChEBI" id="CHEBI:29105"/>
    </ligand>
</feature>
<comment type="similarity">
    <text evidence="3">Belongs to the DNA gyrase inhibitor YacG family.</text>
</comment>
<proteinExistence type="inferred from homology"/>
<dbReference type="SUPFAM" id="SSF57716">
    <property type="entry name" value="Glucocorticoid receptor-like (DNA-binding domain)"/>
    <property type="match status" value="1"/>
</dbReference>
<dbReference type="EMBL" id="PSNW01000003">
    <property type="protein sequence ID" value="PPE74665.1"/>
    <property type="molecule type" value="Genomic_DNA"/>
</dbReference>
<feature type="binding site" evidence="3">
    <location>
        <position position="11"/>
    </location>
    <ligand>
        <name>Zn(2+)</name>
        <dbReference type="ChEBI" id="CHEBI:29105"/>
    </ligand>
</feature>
<comment type="caution">
    <text evidence="4">The sequence shown here is derived from an EMBL/GenBank/DDBJ whole genome shotgun (WGS) entry which is preliminary data.</text>
</comment>
<organism evidence="4 5">
    <name type="scientific">Solimonas fluminis</name>
    <dbReference type="NCBI Taxonomy" id="2086571"/>
    <lineage>
        <taxon>Bacteria</taxon>
        <taxon>Pseudomonadati</taxon>
        <taxon>Pseudomonadota</taxon>
        <taxon>Gammaproteobacteria</taxon>
        <taxon>Nevskiales</taxon>
        <taxon>Nevskiaceae</taxon>
        <taxon>Solimonas</taxon>
    </lineage>
</organism>
<feature type="binding site" evidence="3">
    <location>
        <position position="14"/>
    </location>
    <ligand>
        <name>Zn(2+)</name>
        <dbReference type="ChEBI" id="CHEBI:29105"/>
    </ligand>
</feature>
<dbReference type="InterPro" id="IPR005584">
    <property type="entry name" value="DNA_gyrase_inhibitor_YacG"/>
</dbReference>
<gene>
    <name evidence="3" type="primary">yacG</name>
    <name evidence="4" type="ORF">C3942_07855</name>
</gene>
<reference evidence="4 5" key="1">
    <citation type="submission" date="2018-02" db="EMBL/GenBank/DDBJ databases">
        <title>Genome sequencing of Solimonas sp. HR-BB.</title>
        <authorList>
            <person name="Lee Y."/>
            <person name="Jeon C.O."/>
        </authorList>
    </citation>
    <scope>NUCLEOTIDE SEQUENCE [LARGE SCALE GENOMIC DNA]</scope>
    <source>
        <strain evidence="4 5">HR-BB</strain>
    </source>
</reference>
<accession>A0A2S5TI69</accession>
<dbReference type="GO" id="GO:0006355">
    <property type="term" value="P:regulation of DNA-templated transcription"/>
    <property type="evidence" value="ECO:0007669"/>
    <property type="project" value="InterPro"/>
</dbReference>
<dbReference type="InterPro" id="IPR013088">
    <property type="entry name" value="Znf_NHR/GATA"/>
</dbReference>
<dbReference type="PANTHER" id="PTHR36150:SF1">
    <property type="entry name" value="DNA GYRASE INHIBITOR YACG"/>
    <property type="match status" value="1"/>
</dbReference>